<evidence type="ECO:0000313" key="2">
    <source>
        <dbReference type="Proteomes" id="UP000550714"/>
    </source>
</evidence>
<protein>
    <submittedName>
        <fullName evidence="1">Uncharacterized protein</fullName>
    </submittedName>
</protein>
<organism evidence="1 2">
    <name type="scientific">Prauserella isguenensis</name>
    <dbReference type="NCBI Taxonomy" id="1470180"/>
    <lineage>
        <taxon>Bacteria</taxon>
        <taxon>Bacillati</taxon>
        <taxon>Actinomycetota</taxon>
        <taxon>Actinomycetes</taxon>
        <taxon>Pseudonocardiales</taxon>
        <taxon>Pseudonocardiaceae</taxon>
        <taxon>Prauserella</taxon>
    </lineage>
</organism>
<sequence>MTEPVADVLARVADINGRIGPLLVELLNHPDRDGRADQLRELGQHLGALSAEVLTRAAELDGRIVEPPQRVIIDVQTDS</sequence>
<dbReference type="RefSeq" id="WP_183658371.1">
    <property type="nucleotide sequence ID" value="NZ_JACHWU010000006.1"/>
</dbReference>
<accession>A0A839S4M0</accession>
<dbReference type="EMBL" id="JACHWU010000006">
    <property type="protein sequence ID" value="MBB3053041.1"/>
    <property type="molecule type" value="Genomic_DNA"/>
</dbReference>
<evidence type="ECO:0000313" key="1">
    <source>
        <dbReference type="EMBL" id="MBB3053041.1"/>
    </source>
</evidence>
<proteinExistence type="predicted"/>
<comment type="caution">
    <text evidence="1">The sequence shown here is derived from an EMBL/GenBank/DDBJ whole genome shotgun (WGS) entry which is preliminary data.</text>
</comment>
<dbReference type="AlphaFoldDB" id="A0A839S4M0"/>
<keyword evidence="2" id="KW-1185">Reference proteome</keyword>
<name>A0A839S4M0_9PSEU</name>
<dbReference type="Proteomes" id="UP000550714">
    <property type="component" value="Unassembled WGS sequence"/>
</dbReference>
<reference evidence="1 2" key="1">
    <citation type="submission" date="2020-08" db="EMBL/GenBank/DDBJ databases">
        <title>Genomic Encyclopedia of Type Strains, Phase III (KMG-III): the genomes of soil and plant-associated and newly described type strains.</title>
        <authorList>
            <person name="Whitman W."/>
        </authorList>
    </citation>
    <scope>NUCLEOTIDE SEQUENCE [LARGE SCALE GENOMIC DNA]</scope>
    <source>
        <strain evidence="1 2">CECT 8577</strain>
    </source>
</reference>
<gene>
    <name evidence="1" type="ORF">FHS23_004084</name>
</gene>